<keyword evidence="6" id="KW-0239">DNA-directed DNA polymerase</keyword>
<dbReference type="GO" id="GO:0003887">
    <property type="term" value="F:DNA-directed DNA polymerase activity"/>
    <property type="evidence" value="ECO:0007669"/>
    <property type="project" value="UniProtKB-KW"/>
</dbReference>
<comment type="catalytic activity">
    <reaction evidence="8">
        <text>DNA(n) + a 2'-deoxyribonucleoside 5'-triphosphate = DNA(n+1) + diphosphate</text>
        <dbReference type="Rhea" id="RHEA:22508"/>
        <dbReference type="Rhea" id="RHEA-COMP:17339"/>
        <dbReference type="Rhea" id="RHEA-COMP:17340"/>
        <dbReference type="ChEBI" id="CHEBI:33019"/>
        <dbReference type="ChEBI" id="CHEBI:61560"/>
        <dbReference type="ChEBI" id="CHEBI:173112"/>
        <dbReference type="EC" id="2.7.7.7"/>
    </reaction>
</comment>
<evidence type="ECO:0000256" key="7">
    <source>
        <dbReference type="ARBA" id="ARBA00023125"/>
    </source>
</evidence>
<dbReference type="Gene3D" id="3.40.960.10">
    <property type="entry name" value="VSR Endonuclease"/>
    <property type="match status" value="1"/>
</dbReference>
<sequence length="900" mass="104443">VFRLVRVLLQCLGYGSRWNTCTRTIDIIGGYKFYAYEQHEKTLVITKCRRLYIVNARSMWRCDKKPRGAGEGVRTIICYDDKFKDADEDDYMYWFVKCRQRRKVLFLRTAKSFFPNTPPGTAYFATPSPYKIWVQKLYEQICTRHIESDELALKKWSNINVVNIIVSNEMSTVLYFYDLETRVNEQKMMENFIPHPTLKHCDSSVEPVSCCGHRHVWIAHNGGRFDNIFLLRELLVKRNIVPHTIMNGNKIMCIEIQQDDNLIKIIDSYLFLAMPLSKIPETMGIPDLTKGYHPHFFTDLNYVGPMVGLEYFDLSRESDLTEFNKWYKIQTTKTYDTIGQIPPTGYGGNVNQSIIALHWLCEIQQDLEKQGHSLRSKLSPEGEENILNYFVDGYCPETNTIYQFHGCFFHGCSNCFEGGDINKVNGQRFYVLREKTRRITNLFEDYRFNVVERWECEHVQACTLSRTTILEMGHVDFFAYINLNPRDALFGGRTSPAKLYHEVTTDEKLRYYDFTSLYPHVQKKYRYPTKHPEITRGVDKCAKLNIDKIFGLIKCKILAPLCMLFPVLPLRLEKLMFALCTACAREQCTKCTHNDEQRALYGTWTSVEIHRALEHGYKILIIYEVYHYPHSAKIFDLYVDTFMKLKQESSGLPQLVNDKTVEVTSLDFISDDIARTTHRKVGGSLTTLGNRNVIIASFVTAYARLELFEVLNKLQENVLYYDTDSVIYSENRAQGKYLETSKYLGDLTDELSEKNCTEKWIVEFCAAGPKSYSYRKMRGSCYDRSTDATFRSLIHDCFQRRFGGAVFSGANRFEKVNEPRYLNTAAGISPITVNVFDEDLEYIYLRIRSPKEFCMMLVPYEYPVQNVAPGCLLFCSKHTTTPQEIGIVPTTGGIKIKMVK</sequence>
<name>A0A7D9HT65_PARCT</name>
<evidence type="ECO:0000256" key="2">
    <source>
        <dbReference type="ARBA" id="ARBA00012417"/>
    </source>
</evidence>
<dbReference type="EMBL" id="CACRXK020001566">
    <property type="protein sequence ID" value="CAB3989903.1"/>
    <property type="molecule type" value="Genomic_DNA"/>
</dbReference>
<dbReference type="Gene3D" id="3.30.420.10">
    <property type="entry name" value="Ribonuclease H-like superfamily/Ribonuclease H"/>
    <property type="match status" value="1"/>
</dbReference>
<reference evidence="9" key="1">
    <citation type="submission" date="2020-04" db="EMBL/GenBank/DDBJ databases">
        <authorList>
            <person name="Alioto T."/>
            <person name="Alioto T."/>
            <person name="Gomez Garrido J."/>
        </authorList>
    </citation>
    <scope>NUCLEOTIDE SEQUENCE</scope>
    <source>
        <strain evidence="9">A484AB</strain>
    </source>
</reference>
<dbReference type="AlphaFoldDB" id="A0A7D9HT65"/>
<dbReference type="Proteomes" id="UP001152795">
    <property type="component" value="Unassembled WGS sequence"/>
</dbReference>
<evidence type="ECO:0000256" key="6">
    <source>
        <dbReference type="ARBA" id="ARBA00022932"/>
    </source>
</evidence>
<organism evidence="9 10">
    <name type="scientific">Paramuricea clavata</name>
    <name type="common">Red gorgonian</name>
    <name type="synonym">Violescent sea-whip</name>
    <dbReference type="NCBI Taxonomy" id="317549"/>
    <lineage>
        <taxon>Eukaryota</taxon>
        <taxon>Metazoa</taxon>
        <taxon>Cnidaria</taxon>
        <taxon>Anthozoa</taxon>
        <taxon>Octocorallia</taxon>
        <taxon>Malacalcyonacea</taxon>
        <taxon>Plexauridae</taxon>
        <taxon>Paramuricea</taxon>
    </lineage>
</organism>
<evidence type="ECO:0000313" key="10">
    <source>
        <dbReference type="Proteomes" id="UP001152795"/>
    </source>
</evidence>
<protein>
    <recommendedName>
        <fullName evidence="2">DNA-directed DNA polymerase</fullName>
        <ecNumber evidence="2">2.7.7.7</ecNumber>
    </recommendedName>
</protein>
<dbReference type="InterPro" id="IPR023211">
    <property type="entry name" value="DNA_pol_palm_dom_sf"/>
</dbReference>
<keyword evidence="10" id="KW-1185">Reference proteome</keyword>
<proteinExistence type="inferred from homology"/>
<keyword evidence="3" id="KW-0808">Transferase</keyword>
<dbReference type="GO" id="GO:0000166">
    <property type="term" value="F:nucleotide binding"/>
    <property type="evidence" value="ECO:0007669"/>
    <property type="project" value="InterPro"/>
</dbReference>
<keyword evidence="7" id="KW-0238">DNA-binding</keyword>
<dbReference type="InterPro" id="IPR012337">
    <property type="entry name" value="RNaseH-like_sf"/>
</dbReference>
<evidence type="ECO:0000256" key="3">
    <source>
        <dbReference type="ARBA" id="ARBA00022679"/>
    </source>
</evidence>
<keyword evidence="4" id="KW-0548">Nucleotidyltransferase</keyword>
<dbReference type="EC" id="2.7.7.7" evidence="2"/>
<dbReference type="InterPro" id="IPR043502">
    <property type="entry name" value="DNA/RNA_pol_sf"/>
</dbReference>
<dbReference type="GO" id="GO:0003677">
    <property type="term" value="F:DNA binding"/>
    <property type="evidence" value="ECO:0007669"/>
    <property type="project" value="UniProtKB-KW"/>
</dbReference>
<feature type="non-terminal residue" evidence="9">
    <location>
        <position position="900"/>
    </location>
</feature>
<dbReference type="InterPro" id="IPR036397">
    <property type="entry name" value="RNaseH_sf"/>
</dbReference>
<comment type="similarity">
    <text evidence="1">Belongs to the DNA polymerase type-B family.</text>
</comment>
<dbReference type="Gene3D" id="3.90.1600.10">
    <property type="entry name" value="Palm domain of DNA polymerase"/>
    <property type="match status" value="1"/>
</dbReference>
<evidence type="ECO:0000256" key="8">
    <source>
        <dbReference type="ARBA" id="ARBA00049244"/>
    </source>
</evidence>
<dbReference type="SUPFAM" id="SSF56672">
    <property type="entry name" value="DNA/RNA polymerases"/>
    <property type="match status" value="1"/>
</dbReference>
<dbReference type="GO" id="GO:0006260">
    <property type="term" value="P:DNA replication"/>
    <property type="evidence" value="ECO:0007669"/>
    <property type="project" value="UniProtKB-KW"/>
</dbReference>
<comment type="caution">
    <text evidence="9">The sequence shown here is derived from an EMBL/GenBank/DDBJ whole genome shotgun (WGS) entry which is preliminary data.</text>
</comment>
<evidence type="ECO:0000313" key="9">
    <source>
        <dbReference type="EMBL" id="CAB3989903.1"/>
    </source>
</evidence>
<keyword evidence="5" id="KW-0235">DNA replication</keyword>
<accession>A0A7D9HT65</accession>
<dbReference type="InterPro" id="IPR004868">
    <property type="entry name" value="DNA-dir_DNA_pol_B_mt/vir"/>
</dbReference>
<dbReference type="PANTHER" id="PTHR33568">
    <property type="entry name" value="DNA POLYMERASE"/>
    <property type="match status" value="1"/>
</dbReference>
<dbReference type="PANTHER" id="PTHR33568:SF3">
    <property type="entry name" value="DNA-DIRECTED DNA POLYMERASE"/>
    <property type="match status" value="1"/>
</dbReference>
<evidence type="ECO:0000256" key="4">
    <source>
        <dbReference type="ARBA" id="ARBA00022695"/>
    </source>
</evidence>
<dbReference type="SUPFAM" id="SSF53098">
    <property type="entry name" value="Ribonuclease H-like"/>
    <property type="match status" value="1"/>
</dbReference>
<gene>
    <name evidence="9" type="ORF">PACLA_8A065689</name>
</gene>
<evidence type="ECO:0000256" key="5">
    <source>
        <dbReference type="ARBA" id="ARBA00022705"/>
    </source>
</evidence>
<dbReference type="Pfam" id="PF03175">
    <property type="entry name" value="DNA_pol_B_2"/>
    <property type="match status" value="1"/>
</dbReference>
<evidence type="ECO:0000256" key="1">
    <source>
        <dbReference type="ARBA" id="ARBA00005755"/>
    </source>
</evidence>